<dbReference type="ExpressionAtlas" id="A0A2K3K6P1">
    <property type="expression patterns" value="baseline"/>
</dbReference>
<dbReference type="Pfam" id="PF01370">
    <property type="entry name" value="Epimerase"/>
    <property type="match status" value="1"/>
</dbReference>
<dbReference type="PANTHER" id="PTHR10366">
    <property type="entry name" value="NAD DEPENDENT EPIMERASE/DEHYDRATASE"/>
    <property type="match status" value="1"/>
</dbReference>
<evidence type="ECO:0000313" key="4">
    <source>
        <dbReference type="EMBL" id="PNX61941.1"/>
    </source>
</evidence>
<comment type="caution">
    <text evidence="4">The sequence shown here is derived from an EMBL/GenBank/DDBJ whole genome shotgun (WGS) entry which is preliminary data.</text>
</comment>
<dbReference type="Gene3D" id="3.40.50.720">
    <property type="entry name" value="NAD(P)-binding Rossmann-like Domain"/>
    <property type="match status" value="1"/>
</dbReference>
<organism evidence="4 5">
    <name type="scientific">Trifolium pratense</name>
    <name type="common">Red clover</name>
    <dbReference type="NCBI Taxonomy" id="57577"/>
    <lineage>
        <taxon>Eukaryota</taxon>
        <taxon>Viridiplantae</taxon>
        <taxon>Streptophyta</taxon>
        <taxon>Embryophyta</taxon>
        <taxon>Tracheophyta</taxon>
        <taxon>Spermatophyta</taxon>
        <taxon>Magnoliopsida</taxon>
        <taxon>eudicotyledons</taxon>
        <taxon>Gunneridae</taxon>
        <taxon>Pentapetalae</taxon>
        <taxon>rosids</taxon>
        <taxon>fabids</taxon>
        <taxon>Fabales</taxon>
        <taxon>Fabaceae</taxon>
        <taxon>Papilionoideae</taxon>
        <taxon>50 kb inversion clade</taxon>
        <taxon>NPAAA clade</taxon>
        <taxon>Hologalegina</taxon>
        <taxon>IRL clade</taxon>
        <taxon>Trifolieae</taxon>
        <taxon>Trifolium</taxon>
    </lineage>
</organism>
<name>A0A2K3K6P1_TRIPR</name>
<accession>A0A2K3K6P1</accession>
<evidence type="ECO:0000259" key="3">
    <source>
        <dbReference type="Pfam" id="PF01370"/>
    </source>
</evidence>
<dbReference type="Proteomes" id="UP000236291">
    <property type="component" value="Unassembled WGS sequence"/>
</dbReference>
<dbReference type="InterPro" id="IPR050425">
    <property type="entry name" value="NAD(P)_dehydrat-like"/>
</dbReference>
<dbReference type="EMBL" id="ASHM01086444">
    <property type="protein sequence ID" value="PNX61941.1"/>
    <property type="molecule type" value="Genomic_DNA"/>
</dbReference>
<dbReference type="GO" id="GO:0016616">
    <property type="term" value="F:oxidoreductase activity, acting on the CH-OH group of donors, NAD or NADP as acceptor"/>
    <property type="evidence" value="ECO:0007669"/>
    <property type="project" value="TreeGrafter"/>
</dbReference>
<proteinExistence type="predicted"/>
<reference evidence="4 5" key="1">
    <citation type="journal article" date="2014" name="Am. J. Bot.">
        <title>Genome assembly and annotation for red clover (Trifolium pratense; Fabaceae).</title>
        <authorList>
            <person name="Istvanek J."/>
            <person name="Jaros M."/>
            <person name="Krenek A."/>
            <person name="Repkova J."/>
        </authorList>
    </citation>
    <scope>NUCLEOTIDE SEQUENCE [LARGE SCALE GENOMIC DNA]</scope>
    <source>
        <strain evidence="5">cv. Tatra</strain>
        <tissue evidence="4">Young leaves</tissue>
    </source>
</reference>
<evidence type="ECO:0000256" key="1">
    <source>
        <dbReference type="ARBA" id="ARBA00022857"/>
    </source>
</evidence>
<keyword evidence="1" id="KW-0521">NADP</keyword>
<dbReference type="PANTHER" id="PTHR10366:SF404">
    <property type="entry name" value="CINNAMOYL-COA REDUCTASE 1"/>
    <property type="match status" value="1"/>
</dbReference>
<evidence type="ECO:0000313" key="5">
    <source>
        <dbReference type="Proteomes" id="UP000236291"/>
    </source>
</evidence>
<dbReference type="InterPro" id="IPR001509">
    <property type="entry name" value="Epimerase_deHydtase"/>
</dbReference>
<feature type="non-terminal residue" evidence="4">
    <location>
        <position position="48"/>
    </location>
</feature>
<reference evidence="4 5" key="2">
    <citation type="journal article" date="2017" name="Front. Plant Sci.">
        <title>Gene Classification and Mining of Molecular Markers Useful in Red Clover (Trifolium pratense) Breeding.</title>
        <authorList>
            <person name="Istvanek J."/>
            <person name="Dluhosova J."/>
            <person name="Dluhos P."/>
            <person name="Patkova L."/>
            <person name="Nedelnik J."/>
            <person name="Repkova J."/>
        </authorList>
    </citation>
    <scope>NUCLEOTIDE SEQUENCE [LARGE SCALE GENOMIC DNA]</scope>
    <source>
        <strain evidence="5">cv. Tatra</strain>
        <tissue evidence="4">Young leaves</tissue>
    </source>
</reference>
<gene>
    <name evidence="4" type="ORF">L195_g052715</name>
</gene>
<keyword evidence="2" id="KW-0560">Oxidoreductase</keyword>
<dbReference type="AlphaFoldDB" id="A0A2K3K6P1"/>
<protein>
    <submittedName>
        <fullName evidence="4">Cinnamoyl CoA reductase</fullName>
    </submittedName>
</protein>
<dbReference type="SUPFAM" id="SSF51735">
    <property type="entry name" value="NAD(P)-binding Rossmann-fold domains"/>
    <property type="match status" value="1"/>
</dbReference>
<dbReference type="InterPro" id="IPR036291">
    <property type="entry name" value="NAD(P)-bd_dom_sf"/>
</dbReference>
<evidence type="ECO:0000256" key="2">
    <source>
        <dbReference type="ARBA" id="ARBA00023002"/>
    </source>
</evidence>
<sequence length="48" mass="5072">MPAYDNTSLVSGADQTVCVTGAGGFIASWLVKLLLEKGYTVRGTLRNP</sequence>
<feature type="domain" description="NAD-dependent epimerase/dehydratase" evidence="3">
    <location>
        <begin position="17"/>
        <end position="46"/>
    </location>
</feature>
<dbReference type="STRING" id="57577.A0A2K3K6P1"/>